<evidence type="ECO:0000313" key="2">
    <source>
        <dbReference type="EMBL" id="JAC18994.1"/>
    </source>
</evidence>
<dbReference type="EMBL" id="GBBK01005488">
    <property type="protein sequence ID" value="JAC18994.1"/>
    <property type="molecule type" value="mRNA"/>
</dbReference>
<protein>
    <submittedName>
        <fullName evidence="2">Putative secreted protein</fullName>
    </submittedName>
</protein>
<proteinExistence type="evidence at transcript level"/>
<keyword evidence="1" id="KW-0732">Signal</keyword>
<feature type="chain" id="PRO_5001515331" evidence="1">
    <location>
        <begin position="22"/>
        <end position="119"/>
    </location>
</feature>
<feature type="signal peptide" evidence="1">
    <location>
        <begin position="1"/>
        <end position="21"/>
    </location>
</feature>
<reference evidence="2" key="1">
    <citation type="submission" date="2014-03" db="EMBL/GenBank/DDBJ databases">
        <title>The sialotranscriptome of Amblyomma triste, Amblyomma parvum and Amblyomma cajennense ticks, uncovered by 454-based RNA-seq.</title>
        <authorList>
            <person name="Garcia G.R."/>
            <person name="Gardinassi L.G."/>
            <person name="Ribeiro J.M."/>
            <person name="Anatriello E."/>
            <person name="Ferreira B.R."/>
            <person name="Moreira H.N."/>
            <person name="Mafra C."/>
            <person name="Olegario M.M."/>
            <person name="Szabo P.J."/>
            <person name="Miranda-Santos I.K."/>
            <person name="Maruyama S.R."/>
        </authorList>
    </citation>
    <scope>NUCLEOTIDE SEQUENCE</scope>
    <source>
        <strain evidence="2">Uberlandia</strain>
        <tissue evidence="2">Salivary glands</tissue>
    </source>
</reference>
<accession>A0A023FE03</accession>
<evidence type="ECO:0000256" key="1">
    <source>
        <dbReference type="SAM" id="SignalP"/>
    </source>
</evidence>
<dbReference type="AlphaFoldDB" id="A0A023FE03"/>
<organism evidence="2">
    <name type="scientific">Amblyomma cajennense</name>
    <name type="common">Cayenne tick</name>
    <name type="synonym">Acarus cajennensis</name>
    <dbReference type="NCBI Taxonomy" id="34607"/>
    <lineage>
        <taxon>Eukaryota</taxon>
        <taxon>Metazoa</taxon>
        <taxon>Ecdysozoa</taxon>
        <taxon>Arthropoda</taxon>
        <taxon>Chelicerata</taxon>
        <taxon>Arachnida</taxon>
        <taxon>Acari</taxon>
        <taxon>Parasitiformes</taxon>
        <taxon>Ixodida</taxon>
        <taxon>Ixodoidea</taxon>
        <taxon>Ixodidae</taxon>
        <taxon>Amblyomminae</taxon>
        <taxon>Amblyomma</taxon>
    </lineage>
</organism>
<name>A0A023FE03_AMBCJ</name>
<sequence>MKLTLHAWPLILLSTVSTTQSQKRKTNASTNYQQVALTRLQMQPNSSAMRKQRHKNNKNHRNSFNTSLMPFFFLSTDRLNASTGTSSTLVAFTKHVCILQCTNLPTRVLFRHCNPKLAY</sequence>